<evidence type="ECO:0008006" key="7">
    <source>
        <dbReference type="Google" id="ProtNLM"/>
    </source>
</evidence>
<sequence length="561" mass="62306">MAQKAEKEKPMEANNEEEEEKEVAELVASETSSHSDDNETAKPNEHSKPFSDKQNLLDPPPLLTNVASYDEHFDETMKNEFSNNHKWILKSRPVNKFSSDDLDFVLDPLDVSKVKENKVVVRVDVLAIDPFIRTMMNEDQEEGASCLQINDSIQCMGVGTVVKESEMFSKGQVVVGIMSAAQYTVVENGLLQEKIAFAKPSAVLGILGQIGEAAYLGTHAISHKKPSRDNIVLVNDAASPIGILVCQICKQQGCKVYGITNSEEKRKFLENLEMDGVILIDSSCSECENDLDHALRQLCQDGLDFVFDTVGNAQLDQILNHINTKCCIVCCDISSSLDGNDNKYALENYEKLIERSACLYGFNTTDYPDKSFKAAAYLAWHYMRDSFVFPQKTKIGIEAFSEALEIMLEDKTVGRLLVQVSDQFENVDRQKQGATGKKVEDTVCSEGDENEGETIDSLKLAKESAEKAILKAQILALENKLKEMQEGKETPCSGDKTEEESARKLKTDDTQTVKASDRKTDEAGEILAGNDLEKDQIAVESKTIEVRASKESETSKQEIEN</sequence>
<comment type="caution">
    <text evidence="5">The sequence shown here is derived from an EMBL/GenBank/DDBJ whole genome shotgun (WGS) entry which is preliminary data.</text>
</comment>
<dbReference type="InterPro" id="IPR041694">
    <property type="entry name" value="ADH_N_2"/>
</dbReference>
<feature type="domain" description="Oxidoreductase N-terminal" evidence="4">
    <location>
        <begin position="86"/>
        <end position="188"/>
    </location>
</feature>
<accession>A0AAD3CV84</accession>
<dbReference type="GO" id="GO:0016628">
    <property type="term" value="F:oxidoreductase activity, acting on the CH-CH group of donors, NAD or NADP as acceptor"/>
    <property type="evidence" value="ECO:0007669"/>
    <property type="project" value="InterPro"/>
</dbReference>
<name>A0AAD3CV84_9STRA</name>
<dbReference type="SUPFAM" id="SSF50129">
    <property type="entry name" value="GroES-like"/>
    <property type="match status" value="1"/>
</dbReference>
<dbReference type="InterPro" id="IPR036291">
    <property type="entry name" value="NAD(P)-bd_dom_sf"/>
</dbReference>
<feature type="domain" description="Alcohol dehydrogenase-like C-terminal" evidence="3">
    <location>
        <begin position="240"/>
        <end position="369"/>
    </location>
</feature>
<evidence type="ECO:0000313" key="6">
    <source>
        <dbReference type="Proteomes" id="UP001054902"/>
    </source>
</evidence>
<feature type="compositionally biased region" description="Basic and acidic residues" evidence="2">
    <location>
        <begin position="33"/>
        <end position="51"/>
    </location>
</feature>
<reference evidence="5 6" key="1">
    <citation type="journal article" date="2021" name="Sci. Rep.">
        <title>The genome of the diatom Chaetoceros tenuissimus carries an ancient integrated fragment of an extant virus.</title>
        <authorList>
            <person name="Hongo Y."/>
            <person name="Kimura K."/>
            <person name="Takaki Y."/>
            <person name="Yoshida Y."/>
            <person name="Baba S."/>
            <person name="Kobayashi G."/>
            <person name="Nagasaki K."/>
            <person name="Hano T."/>
            <person name="Tomaru Y."/>
        </authorList>
    </citation>
    <scope>NUCLEOTIDE SEQUENCE [LARGE SCALE GENOMIC DNA]</scope>
    <source>
        <strain evidence="5 6">NIES-3715</strain>
    </source>
</reference>
<evidence type="ECO:0000259" key="3">
    <source>
        <dbReference type="Pfam" id="PF00107"/>
    </source>
</evidence>
<feature type="compositionally biased region" description="Basic and acidic residues" evidence="2">
    <location>
        <begin position="1"/>
        <end position="11"/>
    </location>
</feature>
<feature type="region of interest" description="Disordered" evidence="2">
    <location>
        <begin position="431"/>
        <end position="450"/>
    </location>
</feature>
<dbReference type="Pfam" id="PF16884">
    <property type="entry name" value="ADH_N_2"/>
    <property type="match status" value="1"/>
</dbReference>
<dbReference type="InterPro" id="IPR045010">
    <property type="entry name" value="MDR_fam"/>
</dbReference>
<dbReference type="SUPFAM" id="SSF51735">
    <property type="entry name" value="NAD(P)-binding Rossmann-fold domains"/>
    <property type="match status" value="1"/>
</dbReference>
<dbReference type="PANTHER" id="PTHR43205">
    <property type="entry name" value="PROSTAGLANDIN REDUCTASE"/>
    <property type="match status" value="1"/>
</dbReference>
<dbReference type="InterPro" id="IPR013149">
    <property type="entry name" value="ADH-like_C"/>
</dbReference>
<feature type="region of interest" description="Disordered" evidence="2">
    <location>
        <begin position="484"/>
        <end position="535"/>
    </location>
</feature>
<dbReference type="Gene3D" id="3.90.180.10">
    <property type="entry name" value="Medium-chain alcohol dehydrogenases, catalytic domain"/>
    <property type="match status" value="1"/>
</dbReference>
<feature type="compositionally biased region" description="Basic and acidic residues" evidence="2">
    <location>
        <begin position="431"/>
        <end position="441"/>
    </location>
</feature>
<feature type="compositionally biased region" description="Basic and acidic residues" evidence="2">
    <location>
        <begin position="484"/>
        <end position="522"/>
    </location>
</feature>
<proteinExistence type="predicted"/>
<evidence type="ECO:0000256" key="2">
    <source>
        <dbReference type="SAM" id="MobiDB-lite"/>
    </source>
</evidence>
<dbReference type="EMBL" id="BLLK01000046">
    <property type="protein sequence ID" value="GFH52857.1"/>
    <property type="molecule type" value="Genomic_DNA"/>
</dbReference>
<keyword evidence="6" id="KW-1185">Reference proteome</keyword>
<organism evidence="5 6">
    <name type="scientific">Chaetoceros tenuissimus</name>
    <dbReference type="NCBI Taxonomy" id="426638"/>
    <lineage>
        <taxon>Eukaryota</taxon>
        <taxon>Sar</taxon>
        <taxon>Stramenopiles</taxon>
        <taxon>Ochrophyta</taxon>
        <taxon>Bacillariophyta</taxon>
        <taxon>Coscinodiscophyceae</taxon>
        <taxon>Chaetocerotophycidae</taxon>
        <taxon>Chaetocerotales</taxon>
        <taxon>Chaetocerotaceae</taxon>
        <taxon>Chaetoceros</taxon>
    </lineage>
</organism>
<keyword evidence="1" id="KW-0560">Oxidoreductase</keyword>
<evidence type="ECO:0000313" key="5">
    <source>
        <dbReference type="EMBL" id="GFH52857.1"/>
    </source>
</evidence>
<evidence type="ECO:0000256" key="1">
    <source>
        <dbReference type="ARBA" id="ARBA00023002"/>
    </source>
</evidence>
<dbReference type="InterPro" id="IPR011032">
    <property type="entry name" value="GroES-like_sf"/>
</dbReference>
<dbReference type="PANTHER" id="PTHR43205:SF42">
    <property type="entry name" value="ALCOHOL DEHYDROGENASE, ZINC-CONTAINING (AFU_ORTHOLOGUE AFUA_7G04530)"/>
    <property type="match status" value="1"/>
</dbReference>
<protein>
    <recommendedName>
        <fullName evidence="7">Enoyl reductase (ER) domain-containing protein</fullName>
    </recommendedName>
</protein>
<evidence type="ECO:0000259" key="4">
    <source>
        <dbReference type="Pfam" id="PF16884"/>
    </source>
</evidence>
<dbReference type="Gene3D" id="3.40.50.720">
    <property type="entry name" value="NAD(P)-binding Rossmann-like Domain"/>
    <property type="match status" value="1"/>
</dbReference>
<gene>
    <name evidence="5" type="ORF">CTEN210_09333</name>
</gene>
<dbReference type="Pfam" id="PF00107">
    <property type="entry name" value="ADH_zinc_N"/>
    <property type="match status" value="1"/>
</dbReference>
<dbReference type="Proteomes" id="UP001054902">
    <property type="component" value="Unassembled WGS sequence"/>
</dbReference>
<dbReference type="AlphaFoldDB" id="A0AAD3CV84"/>
<feature type="region of interest" description="Disordered" evidence="2">
    <location>
        <begin position="1"/>
        <end position="64"/>
    </location>
</feature>